<gene>
    <name evidence="1" type="ORF">Fot_24722</name>
</gene>
<proteinExistence type="predicted"/>
<evidence type="ECO:0000313" key="1">
    <source>
        <dbReference type="EMBL" id="KAL2520799.1"/>
    </source>
</evidence>
<organism evidence="1 2">
    <name type="scientific">Forsythia ovata</name>
    <dbReference type="NCBI Taxonomy" id="205694"/>
    <lineage>
        <taxon>Eukaryota</taxon>
        <taxon>Viridiplantae</taxon>
        <taxon>Streptophyta</taxon>
        <taxon>Embryophyta</taxon>
        <taxon>Tracheophyta</taxon>
        <taxon>Spermatophyta</taxon>
        <taxon>Magnoliopsida</taxon>
        <taxon>eudicotyledons</taxon>
        <taxon>Gunneridae</taxon>
        <taxon>Pentapetalae</taxon>
        <taxon>asterids</taxon>
        <taxon>lamiids</taxon>
        <taxon>Lamiales</taxon>
        <taxon>Oleaceae</taxon>
        <taxon>Forsythieae</taxon>
        <taxon>Forsythia</taxon>
    </lineage>
</organism>
<protein>
    <submittedName>
        <fullName evidence="1">Uncharacterized protein</fullName>
    </submittedName>
</protein>
<dbReference type="Proteomes" id="UP001604277">
    <property type="component" value="Unassembled WGS sequence"/>
</dbReference>
<dbReference type="AlphaFoldDB" id="A0ABD1U701"/>
<name>A0ABD1U701_9LAMI</name>
<sequence>MEKDSNGTRNFNLVRKENIDIATIRRILKFSLQEKKPFTTGEIRCHRDLATFIRMLHLLMLPKSRSLRQQAMFIAEDKRHIIILRFSNIPSHFNNENQLLAQYRTSTETTSHQEEKD</sequence>
<reference evidence="2" key="1">
    <citation type="submission" date="2024-07" db="EMBL/GenBank/DDBJ databases">
        <title>Two chromosome-level genome assemblies of Korean endemic species Abeliophyllum distichum and Forsythia ovata (Oleaceae).</title>
        <authorList>
            <person name="Jang H."/>
        </authorList>
    </citation>
    <scope>NUCLEOTIDE SEQUENCE [LARGE SCALE GENOMIC DNA]</scope>
</reference>
<keyword evidence="2" id="KW-1185">Reference proteome</keyword>
<evidence type="ECO:0000313" key="2">
    <source>
        <dbReference type="Proteomes" id="UP001604277"/>
    </source>
</evidence>
<comment type="caution">
    <text evidence="1">The sequence shown here is derived from an EMBL/GenBank/DDBJ whole genome shotgun (WGS) entry which is preliminary data.</text>
</comment>
<dbReference type="EMBL" id="JBFOLJ010000007">
    <property type="protein sequence ID" value="KAL2520799.1"/>
    <property type="molecule type" value="Genomic_DNA"/>
</dbReference>
<accession>A0ABD1U701</accession>